<gene>
    <name evidence="2" type="ORF">EV668_2095</name>
</gene>
<feature type="signal peptide" evidence="1">
    <location>
        <begin position="1"/>
        <end position="25"/>
    </location>
</feature>
<protein>
    <recommendedName>
        <fullName evidence="4">TPR repeat protein</fullName>
    </recommendedName>
</protein>
<dbReference type="OrthoDB" id="9796900at2"/>
<dbReference type="InterPro" id="IPR050767">
    <property type="entry name" value="Sel1_AlgK"/>
</dbReference>
<proteinExistence type="predicted"/>
<dbReference type="PANTHER" id="PTHR11102">
    <property type="entry name" value="SEL-1-LIKE PROTEIN"/>
    <property type="match status" value="1"/>
</dbReference>
<evidence type="ECO:0008006" key="4">
    <source>
        <dbReference type="Google" id="ProtNLM"/>
    </source>
</evidence>
<dbReference type="SUPFAM" id="SSF81901">
    <property type="entry name" value="HCP-like"/>
    <property type="match status" value="1"/>
</dbReference>
<dbReference type="InterPro" id="IPR006597">
    <property type="entry name" value="Sel1-like"/>
</dbReference>
<keyword evidence="1" id="KW-0732">Signal</keyword>
<dbReference type="RefSeq" id="WP_133769664.1">
    <property type="nucleotide sequence ID" value="NZ_SNZR01000011.1"/>
</dbReference>
<dbReference type="Pfam" id="PF08238">
    <property type="entry name" value="Sel1"/>
    <property type="match status" value="4"/>
</dbReference>
<organism evidence="2 3">
    <name type="scientific">Enterovirga rhinocerotis</name>
    <dbReference type="NCBI Taxonomy" id="1339210"/>
    <lineage>
        <taxon>Bacteria</taxon>
        <taxon>Pseudomonadati</taxon>
        <taxon>Pseudomonadota</taxon>
        <taxon>Alphaproteobacteria</taxon>
        <taxon>Hyphomicrobiales</taxon>
        <taxon>Methylobacteriaceae</taxon>
        <taxon>Enterovirga</taxon>
    </lineage>
</organism>
<sequence length="282" mass="30352">MRISSGTGFALAVLAVAWGGMPSQAADLATRPPALLPPSVLQGSQANQAYSSVRDALRSGVRDYNSGDKANAARALEFAADRGHALALWKLGRMYADGDGVVRNDLKAFNYFSRIADDNADESPDSPRAGVVANAFVSLGTYFLDGIKGTNIVPNPERAAEMFAYAASYFGDPDAQYLLARLYLKGKGLGRDMRQAARWLNLAAEKGHSAAQAVLGQMLVNGDGVPRQRARGLMWLELALQAADARSQAWIKSLHEEAFGGASETDRRTAMALSEQFQARRR</sequence>
<evidence type="ECO:0000256" key="1">
    <source>
        <dbReference type="SAM" id="SignalP"/>
    </source>
</evidence>
<evidence type="ECO:0000313" key="2">
    <source>
        <dbReference type="EMBL" id="TDR94806.1"/>
    </source>
</evidence>
<dbReference type="AlphaFoldDB" id="A0A4R7CCD1"/>
<evidence type="ECO:0000313" key="3">
    <source>
        <dbReference type="Proteomes" id="UP000295122"/>
    </source>
</evidence>
<comment type="caution">
    <text evidence="2">The sequence shown here is derived from an EMBL/GenBank/DDBJ whole genome shotgun (WGS) entry which is preliminary data.</text>
</comment>
<keyword evidence="3" id="KW-1185">Reference proteome</keyword>
<dbReference type="Proteomes" id="UP000295122">
    <property type="component" value="Unassembled WGS sequence"/>
</dbReference>
<dbReference type="PANTHER" id="PTHR11102:SF160">
    <property type="entry name" value="ERAD-ASSOCIATED E3 UBIQUITIN-PROTEIN LIGASE COMPONENT HRD3"/>
    <property type="match status" value="1"/>
</dbReference>
<accession>A0A4R7CCD1</accession>
<dbReference type="Gene3D" id="1.25.40.10">
    <property type="entry name" value="Tetratricopeptide repeat domain"/>
    <property type="match status" value="2"/>
</dbReference>
<dbReference type="SMART" id="SM00671">
    <property type="entry name" value="SEL1"/>
    <property type="match status" value="4"/>
</dbReference>
<dbReference type="EMBL" id="SNZR01000011">
    <property type="protein sequence ID" value="TDR94806.1"/>
    <property type="molecule type" value="Genomic_DNA"/>
</dbReference>
<feature type="chain" id="PRO_5020903607" description="TPR repeat protein" evidence="1">
    <location>
        <begin position="26"/>
        <end position="282"/>
    </location>
</feature>
<reference evidence="2 3" key="1">
    <citation type="submission" date="2019-03" db="EMBL/GenBank/DDBJ databases">
        <title>Genomic Encyclopedia of Type Strains, Phase IV (KMG-IV): sequencing the most valuable type-strain genomes for metagenomic binning, comparative biology and taxonomic classification.</title>
        <authorList>
            <person name="Goeker M."/>
        </authorList>
    </citation>
    <scope>NUCLEOTIDE SEQUENCE [LARGE SCALE GENOMIC DNA]</scope>
    <source>
        <strain evidence="2 3">DSM 25903</strain>
    </source>
</reference>
<dbReference type="InterPro" id="IPR011990">
    <property type="entry name" value="TPR-like_helical_dom_sf"/>
</dbReference>
<name>A0A4R7CCD1_9HYPH</name>